<comment type="caution">
    <text evidence="1">The sequence shown here is derived from an EMBL/GenBank/DDBJ whole genome shotgun (WGS) entry which is preliminary data.</text>
</comment>
<dbReference type="EMBL" id="JACTNZ010000003">
    <property type="protein sequence ID" value="KAG5557425.1"/>
    <property type="molecule type" value="Genomic_DNA"/>
</dbReference>
<accession>A0AAV6KXG4</accession>
<name>A0AAV6KXG4_9ERIC</name>
<evidence type="ECO:0000313" key="1">
    <source>
        <dbReference type="EMBL" id="KAG5557425.1"/>
    </source>
</evidence>
<keyword evidence="2" id="KW-1185">Reference proteome</keyword>
<gene>
    <name evidence="1" type="ORF">RHGRI_007613</name>
</gene>
<sequence>MEEREEMRWLWWCVGGGGSGFGVAVERRVCEVSLVVKVTEGYQFEDLIGSISNKWNGLVSMRLLYSVCDHLNILLENDDDFRNMMDLAAAYALQKNGIDVSNYIDPLYTADAFRFSYDCPIHPVPISTLGVAQVSENSAVILPLILPPKTRRPRGRPKVARIRSRGEKLRQIRCGRCKKLGNHNRKICKEACD</sequence>
<organism evidence="1 2">
    <name type="scientific">Rhododendron griersonianum</name>
    <dbReference type="NCBI Taxonomy" id="479676"/>
    <lineage>
        <taxon>Eukaryota</taxon>
        <taxon>Viridiplantae</taxon>
        <taxon>Streptophyta</taxon>
        <taxon>Embryophyta</taxon>
        <taxon>Tracheophyta</taxon>
        <taxon>Spermatophyta</taxon>
        <taxon>Magnoliopsida</taxon>
        <taxon>eudicotyledons</taxon>
        <taxon>Gunneridae</taxon>
        <taxon>Pentapetalae</taxon>
        <taxon>asterids</taxon>
        <taxon>Ericales</taxon>
        <taxon>Ericaceae</taxon>
        <taxon>Ericoideae</taxon>
        <taxon>Rhodoreae</taxon>
        <taxon>Rhododendron</taxon>
    </lineage>
</organism>
<reference evidence="1" key="1">
    <citation type="submission" date="2020-08" db="EMBL/GenBank/DDBJ databases">
        <title>Plant Genome Project.</title>
        <authorList>
            <person name="Zhang R.-G."/>
        </authorList>
    </citation>
    <scope>NUCLEOTIDE SEQUENCE</scope>
    <source>
        <strain evidence="1">WSP0</strain>
        <tissue evidence="1">Leaf</tissue>
    </source>
</reference>
<proteinExistence type="predicted"/>
<protein>
    <submittedName>
        <fullName evidence="1">Uncharacterized protein</fullName>
    </submittedName>
</protein>
<evidence type="ECO:0000313" key="2">
    <source>
        <dbReference type="Proteomes" id="UP000823749"/>
    </source>
</evidence>
<dbReference type="AlphaFoldDB" id="A0AAV6KXG4"/>
<dbReference type="Proteomes" id="UP000823749">
    <property type="component" value="Chromosome 3"/>
</dbReference>